<dbReference type="EMBL" id="JAUKUA010000003">
    <property type="protein sequence ID" value="KAK0719468.1"/>
    <property type="molecule type" value="Genomic_DNA"/>
</dbReference>
<accession>A0AA40AP73</accession>
<reference evidence="2" key="1">
    <citation type="submission" date="2023-06" db="EMBL/GenBank/DDBJ databases">
        <title>Genome-scale phylogeny and comparative genomics of the fungal order Sordariales.</title>
        <authorList>
            <consortium name="Lawrence Berkeley National Laboratory"/>
            <person name="Hensen N."/>
            <person name="Bonometti L."/>
            <person name="Westerberg I."/>
            <person name="Brannstrom I.O."/>
            <person name="Guillou S."/>
            <person name="Cros-Aarteil S."/>
            <person name="Calhoun S."/>
            <person name="Haridas S."/>
            <person name="Kuo A."/>
            <person name="Mondo S."/>
            <person name="Pangilinan J."/>
            <person name="Riley R."/>
            <person name="Labutti K."/>
            <person name="Andreopoulos B."/>
            <person name="Lipzen A."/>
            <person name="Chen C."/>
            <person name="Yanf M."/>
            <person name="Daum C."/>
            <person name="Ng V."/>
            <person name="Clum A."/>
            <person name="Steindorff A."/>
            <person name="Ohm R."/>
            <person name="Martin F."/>
            <person name="Silar P."/>
            <person name="Natvig D."/>
            <person name="Lalanne C."/>
            <person name="Gautier V."/>
            <person name="Ament-Velasquez S.L."/>
            <person name="Kruys A."/>
            <person name="Hutchinson M.I."/>
            <person name="Powell A.J."/>
            <person name="Barry K."/>
            <person name="Miller A.N."/>
            <person name="Grigoriev I.V."/>
            <person name="Debuchy R."/>
            <person name="Gladieux P."/>
            <person name="Thoren M.H."/>
            <person name="Johannesson H."/>
        </authorList>
    </citation>
    <scope>NUCLEOTIDE SEQUENCE</scope>
    <source>
        <strain evidence="2">SMH4607-1</strain>
    </source>
</reference>
<dbReference type="PANTHER" id="PTHR38117">
    <property type="entry name" value="NACHT AND WD40 DOMAIN PROTEIN"/>
    <property type="match status" value="1"/>
</dbReference>
<name>A0AA40AP73_9PEZI</name>
<evidence type="ECO:0000313" key="2">
    <source>
        <dbReference type="EMBL" id="KAK0719468.1"/>
    </source>
</evidence>
<dbReference type="AlphaFoldDB" id="A0AA40AP73"/>
<evidence type="ECO:0000259" key="1">
    <source>
        <dbReference type="Pfam" id="PF23155"/>
    </source>
</evidence>
<comment type="caution">
    <text evidence="2">The sequence shown here is derived from an EMBL/GenBank/DDBJ whole genome shotgun (WGS) entry which is preliminary data.</text>
</comment>
<dbReference type="InterPro" id="IPR055481">
    <property type="entry name" value="DUF7053"/>
</dbReference>
<evidence type="ECO:0000313" key="3">
    <source>
        <dbReference type="Proteomes" id="UP001172102"/>
    </source>
</evidence>
<sequence>MSPPPTFNVVTRVPLPAYLVPEAVVAALHAYIPLIEANPHLQSYERRPISLDEVVDDAFFRDDGHKLQAFRVHHRIPIIPGVGSWATKDVVVPCIFQSFEYGARCRADAQAGVTVWSSYEVRPRGQVVGGEPPCPPTGAEPEGDFELVEVATINCGSLVKPFVRRSLAGAHQEILQRVADDVARSLMGQPI</sequence>
<dbReference type="PANTHER" id="PTHR38117:SF1">
    <property type="entry name" value="DUF3074 DOMAIN-CONTAINING PROTEIN"/>
    <property type="match status" value="1"/>
</dbReference>
<protein>
    <recommendedName>
        <fullName evidence="1">DUF7053 domain-containing protein</fullName>
    </recommendedName>
</protein>
<feature type="domain" description="DUF7053" evidence="1">
    <location>
        <begin position="7"/>
        <end position="181"/>
    </location>
</feature>
<dbReference type="Pfam" id="PF23155">
    <property type="entry name" value="DUF7053"/>
    <property type="match status" value="1"/>
</dbReference>
<proteinExistence type="predicted"/>
<gene>
    <name evidence="2" type="ORF">B0H67DRAFT_599211</name>
</gene>
<keyword evidence="3" id="KW-1185">Reference proteome</keyword>
<dbReference type="Proteomes" id="UP001172102">
    <property type="component" value="Unassembled WGS sequence"/>
</dbReference>
<organism evidence="2 3">
    <name type="scientific">Lasiosphaeris hirsuta</name>
    <dbReference type="NCBI Taxonomy" id="260670"/>
    <lineage>
        <taxon>Eukaryota</taxon>
        <taxon>Fungi</taxon>
        <taxon>Dikarya</taxon>
        <taxon>Ascomycota</taxon>
        <taxon>Pezizomycotina</taxon>
        <taxon>Sordariomycetes</taxon>
        <taxon>Sordariomycetidae</taxon>
        <taxon>Sordariales</taxon>
        <taxon>Lasiosphaeriaceae</taxon>
        <taxon>Lasiosphaeris</taxon>
    </lineage>
</organism>